<dbReference type="EMBL" id="JALJOQ010000082">
    <property type="protein sequence ID" value="KAK9800348.1"/>
    <property type="molecule type" value="Genomic_DNA"/>
</dbReference>
<sequence>MVDREAIQQFVSSGFAEDDYDALLQTLSAQPILDLVQALADKLTSTDDNERSRATLLLAQVSSASGQTLTATEQQHLSTFFASRLADWQCQRPAIQGCLAVAQLSQTCAPPLPFSCQTAAAVLKELLDGLNVQHLKQMDREACFKLLTCLLQMHGAQLLKEGPPSLLDVIAAALDGERDPRCLMLAFACVQTIAELHKQAGQAHVQEMTSKGEELCDILACYFPIAFTPPRDDPHGITREMLQAALQSALASCAPMASHIMPILLDGLSSRPRQGKVDALTTVGQCARAWGGLALAESTGLDTLWEALRPELLATPALEPDLDDDSADAAAAPAAASSCLTACLSALAVDGNGALTDLIMADTRIGRASFFLWLPTNMLKHSSKAIEQYRARICRKLYSSNWLWQGQDMQPDEEAASAAAQLAALRLMQSSAEADGAMAAAVCATVGTATAACSAEHQRDISQAAAMAVQQATRNTDGHPLAALAALSALRPGVLTSTSSMSVVRAATQLALSPGAEAAAIAAACVLNKWPSGSEGVAYHAQVAGFLWQQRAFTSALQALLSRLPSDWRQQPPKQPALLLALTLLMGGVPAGLYHQDLQSLLPLVMASLMQQSSGELPCKQGLLAAILVLRTALGQDEGRLLVEQHLATLLPCLSKLLSKHRSYEVRLAALEAVQACLSLPYPALHPHRTATMQAIALALDDPRRIVRAAAVRCRHAWATC</sequence>
<evidence type="ECO:0000259" key="7">
    <source>
        <dbReference type="Pfam" id="PF14500"/>
    </source>
</evidence>
<keyword evidence="5" id="KW-0227">DNA damage</keyword>
<dbReference type="Proteomes" id="UP001465755">
    <property type="component" value="Unassembled WGS sequence"/>
</dbReference>
<dbReference type="InterPro" id="IPR029240">
    <property type="entry name" value="MMS19_N"/>
</dbReference>
<evidence type="ECO:0000256" key="1">
    <source>
        <dbReference type="ARBA" id="ARBA00004123"/>
    </source>
</evidence>
<name>A0AAW1P015_9CHLO</name>
<feature type="domain" description="MMS19 C-terminal" evidence="6">
    <location>
        <begin position="546"/>
        <end position="675"/>
    </location>
</feature>
<dbReference type="SUPFAM" id="SSF48371">
    <property type="entry name" value="ARM repeat"/>
    <property type="match status" value="1"/>
</dbReference>
<protein>
    <recommendedName>
        <fullName evidence="5">MMS19 nucleotide excision repair protein</fullName>
    </recommendedName>
</protein>
<dbReference type="Gene3D" id="1.25.10.10">
    <property type="entry name" value="Leucine-rich Repeat Variant"/>
    <property type="match status" value="2"/>
</dbReference>
<evidence type="ECO:0000256" key="2">
    <source>
        <dbReference type="ARBA" id="ARBA00009340"/>
    </source>
</evidence>
<comment type="subcellular location">
    <subcellularLocation>
        <location evidence="1 5">Nucleus</location>
    </subcellularLocation>
</comment>
<dbReference type="Pfam" id="PF12460">
    <property type="entry name" value="MMS19_C"/>
    <property type="match status" value="1"/>
</dbReference>
<dbReference type="PANTHER" id="PTHR12891">
    <property type="entry name" value="DNA REPAIR/TRANSCRIPTION PROTEIN MET18/MMS19"/>
    <property type="match status" value="1"/>
</dbReference>
<keyword evidence="5" id="KW-0234">DNA repair</keyword>
<evidence type="ECO:0000256" key="4">
    <source>
        <dbReference type="ARBA" id="ARBA00023242"/>
    </source>
</evidence>
<dbReference type="InterPro" id="IPR024687">
    <property type="entry name" value="MMS19_C"/>
</dbReference>
<keyword evidence="3" id="KW-0677">Repeat</keyword>
<dbReference type="InterPro" id="IPR039920">
    <property type="entry name" value="MMS19"/>
</dbReference>
<dbReference type="Pfam" id="PF14500">
    <property type="entry name" value="MMS19_N"/>
    <property type="match status" value="1"/>
</dbReference>
<gene>
    <name evidence="8" type="ORF">WJX73_007679</name>
</gene>
<comment type="similarity">
    <text evidence="2 5">Belongs to the MET18/MMS19 family.</text>
</comment>
<dbReference type="GO" id="GO:0005634">
    <property type="term" value="C:nucleus"/>
    <property type="evidence" value="ECO:0007669"/>
    <property type="project" value="UniProtKB-SubCell"/>
</dbReference>
<dbReference type="GO" id="GO:0097361">
    <property type="term" value="C:cytosolic [4Fe-4S] assembly targeting complex"/>
    <property type="evidence" value="ECO:0007669"/>
    <property type="project" value="UniProtKB-UniRule"/>
</dbReference>
<comment type="function">
    <text evidence="5">Key component of the cytosolic iron-sulfur protein assembly (CIA) complex, a multiprotein complex that mediates the incorporation of iron-sulfur cluster into apoproteins specifically involved in DNA metabolism and genomic integrity. In the CIA complex, MMS19 acts as an adapter between early-acting CIA components and a subset of cellular target iron-sulfur proteins.</text>
</comment>
<proteinExistence type="inferred from homology"/>
<dbReference type="AlphaFoldDB" id="A0AAW1P015"/>
<reference evidence="8 9" key="1">
    <citation type="journal article" date="2024" name="Nat. Commun.">
        <title>Phylogenomics reveals the evolutionary origins of lichenization in chlorophyte algae.</title>
        <authorList>
            <person name="Puginier C."/>
            <person name="Libourel C."/>
            <person name="Otte J."/>
            <person name="Skaloud P."/>
            <person name="Haon M."/>
            <person name="Grisel S."/>
            <person name="Petersen M."/>
            <person name="Berrin J.G."/>
            <person name="Delaux P.M."/>
            <person name="Dal Grande F."/>
            <person name="Keller J."/>
        </authorList>
    </citation>
    <scope>NUCLEOTIDE SEQUENCE [LARGE SCALE GENOMIC DNA]</scope>
    <source>
        <strain evidence="8 9">SAG 2036</strain>
    </source>
</reference>
<dbReference type="PANTHER" id="PTHR12891:SF0">
    <property type="entry name" value="MMS19 NUCLEOTIDE EXCISION REPAIR PROTEIN HOMOLOG"/>
    <property type="match status" value="1"/>
</dbReference>
<dbReference type="GO" id="GO:0051604">
    <property type="term" value="P:protein maturation"/>
    <property type="evidence" value="ECO:0007669"/>
    <property type="project" value="UniProtKB-UniRule"/>
</dbReference>
<keyword evidence="4 5" id="KW-0539">Nucleus</keyword>
<dbReference type="InterPro" id="IPR016024">
    <property type="entry name" value="ARM-type_fold"/>
</dbReference>
<evidence type="ECO:0000259" key="6">
    <source>
        <dbReference type="Pfam" id="PF12460"/>
    </source>
</evidence>
<comment type="caution">
    <text evidence="8">The sequence shown here is derived from an EMBL/GenBank/DDBJ whole genome shotgun (WGS) entry which is preliminary data.</text>
</comment>
<evidence type="ECO:0000256" key="3">
    <source>
        <dbReference type="ARBA" id="ARBA00022737"/>
    </source>
</evidence>
<keyword evidence="9" id="KW-1185">Reference proteome</keyword>
<evidence type="ECO:0000313" key="8">
    <source>
        <dbReference type="EMBL" id="KAK9800348.1"/>
    </source>
</evidence>
<dbReference type="GO" id="GO:0016226">
    <property type="term" value="P:iron-sulfur cluster assembly"/>
    <property type="evidence" value="ECO:0007669"/>
    <property type="project" value="UniProtKB-UniRule"/>
</dbReference>
<dbReference type="GO" id="GO:0006281">
    <property type="term" value="P:DNA repair"/>
    <property type="evidence" value="ECO:0007669"/>
    <property type="project" value="UniProtKB-UniRule"/>
</dbReference>
<evidence type="ECO:0000256" key="5">
    <source>
        <dbReference type="RuleBase" id="RU367072"/>
    </source>
</evidence>
<evidence type="ECO:0000313" key="9">
    <source>
        <dbReference type="Proteomes" id="UP001465755"/>
    </source>
</evidence>
<accession>A0AAW1P015</accession>
<feature type="domain" description="MMS19 N-terminal" evidence="7">
    <location>
        <begin position="36"/>
        <end position="313"/>
    </location>
</feature>
<organism evidence="8 9">
    <name type="scientific">Symbiochloris irregularis</name>
    <dbReference type="NCBI Taxonomy" id="706552"/>
    <lineage>
        <taxon>Eukaryota</taxon>
        <taxon>Viridiplantae</taxon>
        <taxon>Chlorophyta</taxon>
        <taxon>core chlorophytes</taxon>
        <taxon>Trebouxiophyceae</taxon>
        <taxon>Trebouxiales</taxon>
        <taxon>Trebouxiaceae</taxon>
        <taxon>Symbiochloris</taxon>
    </lineage>
</organism>
<dbReference type="InterPro" id="IPR011989">
    <property type="entry name" value="ARM-like"/>
</dbReference>